<proteinExistence type="predicted"/>
<dbReference type="GO" id="GO:0031297">
    <property type="term" value="P:replication fork processing"/>
    <property type="evidence" value="ECO:0007669"/>
    <property type="project" value="TreeGrafter"/>
</dbReference>
<dbReference type="SMART" id="SM00490">
    <property type="entry name" value="HELICc"/>
    <property type="match status" value="1"/>
</dbReference>
<evidence type="ECO:0000256" key="1">
    <source>
        <dbReference type="ARBA" id="ARBA00022801"/>
    </source>
</evidence>
<dbReference type="InterPro" id="IPR001650">
    <property type="entry name" value="Helicase_C-like"/>
</dbReference>
<name>A0AAD9V5H0_ACRCE</name>
<accession>A0AAD9V5H0</accession>
<dbReference type="GO" id="GO:0006281">
    <property type="term" value="P:DNA repair"/>
    <property type="evidence" value="ECO:0007669"/>
    <property type="project" value="TreeGrafter"/>
</dbReference>
<dbReference type="Gene3D" id="3.40.50.300">
    <property type="entry name" value="P-loop containing nucleotide triphosphate hydrolases"/>
    <property type="match status" value="1"/>
</dbReference>
<comment type="caution">
    <text evidence="6">The sequence shown here is derived from an EMBL/GenBank/DDBJ whole genome shotgun (WGS) entry which is preliminary data.</text>
</comment>
<organism evidence="6 7">
    <name type="scientific">Acropora cervicornis</name>
    <name type="common">Staghorn coral</name>
    <dbReference type="NCBI Taxonomy" id="6130"/>
    <lineage>
        <taxon>Eukaryota</taxon>
        <taxon>Metazoa</taxon>
        <taxon>Cnidaria</taxon>
        <taxon>Anthozoa</taxon>
        <taxon>Hexacorallia</taxon>
        <taxon>Scleractinia</taxon>
        <taxon>Astrocoeniina</taxon>
        <taxon>Acroporidae</taxon>
        <taxon>Acropora</taxon>
    </lineage>
</organism>
<dbReference type="PROSITE" id="PS51192">
    <property type="entry name" value="HELICASE_ATP_BIND_1"/>
    <property type="match status" value="1"/>
</dbReference>
<gene>
    <name evidence="6" type="ORF">P5673_014732</name>
</gene>
<feature type="region of interest" description="Disordered" evidence="3">
    <location>
        <begin position="711"/>
        <end position="747"/>
    </location>
</feature>
<dbReference type="InterPro" id="IPR000330">
    <property type="entry name" value="SNF2_N"/>
</dbReference>
<dbReference type="InterPro" id="IPR038718">
    <property type="entry name" value="SNF2-like_sf"/>
</dbReference>
<evidence type="ECO:0000256" key="2">
    <source>
        <dbReference type="SAM" id="Coils"/>
    </source>
</evidence>
<dbReference type="InterPro" id="IPR049730">
    <property type="entry name" value="SNF2/RAD54-like_C"/>
</dbReference>
<evidence type="ECO:0000313" key="7">
    <source>
        <dbReference type="Proteomes" id="UP001249851"/>
    </source>
</evidence>
<reference evidence="6" key="1">
    <citation type="journal article" date="2023" name="G3 (Bethesda)">
        <title>Whole genome assembly and annotation of the endangered Caribbean coral Acropora cervicornis.</title>
        <authorList>
            <person name="Selwyn J.D."/>
            <person name="Vollmer S.V."/>
        </authorList>
    </citation>
    <scope>NUCLEOTIDE SEQUENCE</scope>
    <source>
        <strain evidence="6">K2</strain>
    </source>
</reference>
<evidence type="ECO:0000259" key="5">
    <source>
        <dbReference type="PROSITE" id="PS51194"/>
    </source>
</evidence>
<keyword evidence="2" id="KW-0175">Coiled coil</keyword>
<dbReference type="Gene3D" id="3.40.50.10810">
    <property type="entry name" value="Tandem AAA-ATPase domain"/>
    <property type="match status" value="1"/>
</dbReference>
<protein>
    <submittedName>
        <fullName evidence="6">SWI/SNF-related matrix-associated actin-dependent regulator of chromatin subfamily A-like protein 1</fullName>
    </submittedName>
</protein>
<dbReference type="EMBL" id="JARQWQ010000030">
    <property type="protein sequence ID" value="KAK2561994.1"/>
    <property type="molecule type" value="Genomic_DNA"/>
</dbReference>
<dbReference type="GO" id="GO:0005524">
    <property type="term" value="F:ATP binding"/>
    <property type="evidence" value="ECO:0007669"/>
    <property type="project" value="InterPro"/>
</dbReference>
<dbReference type="AlphaFoldDB" id="A0AAD9V5H0"/>
<feature type="region of interest" description="Disordered" evidence="3">
    <location>
        <begin position="147"/>
        <end position="183"/>
    </location>
</feature>
<dbReference type="InterPro" id="IPR027417">
    <property type="entry name" value="P-loop_NTPase"/>
</dbReference>
<dbReference type="PANTHER" id="PTHR45766:SF6">
    <property type="entry name" value="SWI_SNF-RELATED MATRIX-ASSOCIATED ACTIN-DEPENDENT REGULATOR OF CHROMATIN SUBFAMILY A-LIKE PROTEIN 1"/>
    <property type="match status" value="1"/>
</dbReference>
<dbReference type="PROSITE" id="PS51194">
    <property type="entry name" value="HELICASE_CTER"/>
    <property type="match status" value="1"/>
</dbReference>
<evidence type="ECO:0000256" key="3">
    <source>
        <dbReference type="SAM" id="MobiDB-lite"/>
    </source>
</evidence>
<dbReference type="PANTHER" id="PTHR45766">
    <property type="entry name" value="DNA ANNEALING HELICASE AND ENDONUCLEASE ZRANB3 FAMILY MEMBER"/>
    <property type="match status" value="1"/>
</dbReference>
<dbReference type="InterPro" id="IPR014001">
    <property type="entry name" value="Helicase_ATP-bd"/>
</dbReference>
<feature type="coiled-coil region" evidence="2">
    <location>
        <begin position="5"/>
        <end position="32"/>
    </location>
</feature>
<feature type="domain" description="Helicase ATP-binding" evidence="4">
    <location>
        <begin position="317"/>
        <end position="394"/>
    </location>
</feature>
<feature type="compositionally biased region" description="Polar residues" evidence="3">
    <location>
        <begin position="147"/>
        <end position="169"/>
    </location>
</feature>
<keyword evidence="1" id="KW-0378">Hydrolase</keyword>
<dbReference type="Pfam" id="PF00271">
    <property type="entry name" value="Helicase_C"/>
    <property type="match status" value="1"/>
</dbReference>
<feature type="domain" description="Helicase C-terminal" evidence="5">
    <location>
        <begin position="501"/>
        <end position="657"/>
    </location>
</feature>
<dbReference type="Pfam" id="PF00176">
    <property type="entry name" value="SNF2-rel_dom"/>
    <property type="match status" value="1"/>
</dbReference>
<dbReference type="FunFam" id="3.40.50.300:FF:003021">
    <property type="entry name" value="Uncharacterized protein (Fragment)"/>
    <property type="match status" value="1"/>
</dbReference>
<reference evidence="6" key="2">
    <citation type="journal article" date="2023" name="Science">
        <title>Genomic signatures of disease resistance in endangered staghorn corals.</title>
        <authorList>
            <person name="Vollmer S.V."/>
            <person name="Selwyn J.D."/>
            <person name="Despard B.A."/>
            <person name="Roesel C.L."/>
        </authorList>
    </citation>
    <scope>NUCLEOTIDE SEQUENCE</scope>
    <source>
        <strain evidence="6">K2</strain>
    </source>
</reference>
<keyword evidence="7" id="KW-1185">Reference proteome</keyword>
<dbReference type="GO" id="GO:0016787">
    <property type="term" value="F:hydrolase activity"/>
    <property type="evidence" value="ECO:0007669"/>
    <property type="project" value="UniProtKB-KW"/>
</dbReference>
<dbReference type="CDD" id="cd18793">
    <property type="entry name" value="SF2_C_SNF"/>
    <property type="match status" value="1"/>
</dbReference>
<sequence>MSSSSLSEEQRKRIAENRRKALEKRAALLTQRQQLTSSVTSRQSATGKFINAAPQHKHYARNASMPQTQLSLHSTECNVTSRSDVGQAKSNADIFTEVNGQANSSRIDSATKFLGSSGAGTSTNKTLSDSSSINSFQSSLLKFCRPQNNPSSSTKNSEISKAVSNTADITNKGKEPLKVGGTSSLDSRKAAKEVKGYCVLISRDRFAVVVPYEPQLIGIFKTMPSRKYVQAVKTLSTHVTVEGLPKAVISTFLKSSPGILKELSTNEINLNSVDFKLVEALMPFQRQGAFIRWLPSVDPEYINVILTGKDSPTAGLINIISYDLLSKCIDVVKKKQFGVVIADESHFIKNYKASRTQAMLPLLKAATRVILLSGTPALSRPLELYTQICAVKPGLFPTFHQFGIRYCAGQQNRFGWDFSGASNMQELQLLLEEKVMIRRLKKDVLSQLPSKQRQMVLLDPSLVKTKILEKAAKEVSKAKQKEQHGALLHYFFETCASKIPAVRDYILDLLEGGRKFLVFAHHKDMLDAICSCLTQKKYKFIRIDGSTAAGVRQGLCDHFQQDKDCLVAVLSITAANTGLTLTEANAVVFAELFWNPGALVQAEDRVYRIGQKNSVNIHYLVAKKTADDYLWPLIQNKLEVLGKAGLSEEELDADCTFFKDPKQQTLFSCVESFVEDYSIDNSKDLFGDPSSSSNTDSNSIYKYEAKYSDPARKLEGEKSSGGSDARKRKPQFDAAETGSDVSESTDNFDWLEDLGNDDFIPDDFLETDFKDLRPSAKRYRL</sequence>
<dbReference type="GO" id="GO:0043596">
    <property type="term" value="C:nuclear replication fork"/>
    <property type="evidence" value="ECO:0007669"/>
    <property type="project" value="TreeGrafter"/>
</dbReference>
<dbReference type="Proteomes" id="UP001249851">
    <property type="component" value="Unassembled WGS sequence"/>
</dbReference>
<dbReference type="SUPFAM" id="SSF52540">
    <property type="entry name" value="P-loop containing nucleoside triphosphate hydrolases"/>
    <property type="match status" value="1"/>
</dbReference>
<evidence type="ECO:0000313" key="6">
    <source>
        <dbReference type="EMBL" id="KAK2561994.1"/>
    </source>
</evidence>
<evidence type="ECO:0000259" key="4">
    <source>
        <dbReference type="PROSITE" id="PS51192"/>
    </source>
</evidence>